<keyword evidence="2" id="KW-1185">Reference proteome</keyword>
<proteinExistence type="predicted"/>
<gene>
    <name evidence="1" type="ORF">LARSCL_LOCUS4421</name>
</gene>
<organism evidence="1 2">
    <name type="scientific">Larinioides sclopetarius</name>
    <dbReference type="NCBI Taxonomy" id="280406"/>
    <lineage>
        <taxon>Eukaryota</taxon>
        <taxon>Metazoa</taxon>
        <taxon>Ecdysozoa</taxon>
        <taxon>Arthropoda</taxon>
        <taxon>Chelicerata</taxon>
        <taxon>Arachnida</taxon>
        <taxon>Araneae</taxon>
        <taxon>Araneomorphae</taxon>
        <taxon>Entelegynae</taxon>
        <taxon>Araneoidea</taxon>
        <taxon>Araneidae</taxon>
        <taxon>Larinioides</taxon>
    </lineage>
</organism>
<name>A0AAV1ZBL0_9ARAC</name>
<dbReference type="EMBL" id="CAXIEN010000036">
    <property type="protein sequence ID" value="CAL1268861.1"/>
    <property type="molecule type" value="Genomic_DNA"/>
</dbReference>
<dbReference type="AlphaFoldDB" id="A0AAV1ZBL0"/>
<comment type="caution">
    <text evidence="1">The sequence shown here is derived from an EMBL/GenBank/DDBJ whole genome shotgun (WGS) entry which is preliminary data.</text>
</comment>
<protein>
    <submittedName>
        <fullName evidence="1">Uncharacterized protein</fullName>
    </submittedName>
</protein>
<accession>A0AAV1ZBL0</accession>
<dbReference type="Proteomes" id="UP001497382">
    <property type="component" value="Unassembled WGS sequence"/>
</dbReference>
<evidence type="ECO:0000313" key="2">
    <source>
        <dbReference type="Proteomes" id="UP001497382"/>
    </source>
</evidence>
<reference evidence="1 2" key="1">
    <citation type="submission" date="2024-04" db="EMBL/GenBank/DDBJ databases">
        <authorList>
            <person name="Rising A."/>
            <person name="Reimegard J."/>
            <person name="Sonavane S."/>
            <person name="Akerstrom W."/>
            <person name="Nylinder S."/>
            <person name="Hedman E."/>
            <person name="Kallberg Y."/>
        </authorList>
    </citation>
    <scope>NUCLEOTIDE SEQUENCE [LARGE SCALE GENOMIC DNA]</scope>
</reference>
<sequence>MRKRELKYDIYRGYLHRFNNQVFLEKSTNYR</sequence>
<evidence type="ECO:0000313" key="1">
    <source>
        <dbReference type="EMBL" id="CAL1268861.1"/>
    </source>
</evidence>